<name>A0A1U8AAD2_NELNU</name>
<comment type="function">
    <text evidence="1">Acts as a component of a SCF E3 ubiquitin ligase complexes.</text>
</comment>
<dbReference type="GO" id="GO:0005737">
    <property type="term" value="C:cytoplasm"/>
    <property type="evidence" value="ECO:0000318"/>
    <property type="project" value="GO_Central"/>
</dbReference>
<evidence type="ECO:0000256" key="1">
    <source>
        <dbReference type="RuleBase" id="RU369085"/>
    </source>
</evidence>
<dbReference type="AlphaFoldDB" id="A0A1U8AAD2"/>
<dbReference type="eggNOG" id="ENOG502RXK2">
    <property type="taxonomic scope" value="Eukaryota"/>
</dbReference>
<keyword evidence="1" id="KW-0539">Nucleus</keyword>
<evidence type="ECO:0000313" key="2">
    <source>
        <dbReference type="Proteomes" id="UP000189703"/>
    </source>
</evidence>
<comment type="subunit">
    <text evidence="1">Component of the SCF-type E3 ligase complex.</text>
</comment>
<dbReference type="RefSeq" id="XP_010263707.1">
    <property type="nucleotide sequence ID" value="XM_010265405.1"/>
</dbReference>
<reference evidence="3" key="1">
    <citation type="submission" date="2025-08" db="UniProtKB">
        <authorList>
            <consortium name="RefSeq"/>
        </authorList>
    </citation>
    <scope>IDENTIFICATION</scope>
</reference>
<dbReference type="SUPFAM" id="SSF81383">
    <property type="entry name" value="F-box domain"/>
    <property type="match status" value="1"/>
</dbReference>
<dbReference type="GO" id="GO:0031146">
    <property type="term" value="P:SCF-dependent proteasomal ubiquitin-dependent protein catabolic process"/>
    <property type="evidence" value="ECO:0000318"/>
    <property type="project" value="GO_Central"/>
</dbReference>
<dbReference type="KEGG" id="nnu:104601902"/>
<dbReference type="InParanoid" id="A0A1U8AAD2"/>
<comment type="pathway">
    <text evidence="1">Protein modification; protein ubiquitination.</text>
</comment>
<proteinExistence type="predicted"/>
<accession>A0A1U8AAD2</accession>
<keyword evidence="1" id="KW-0833">Ubl conjugation pathway</keyword>
<organism evidence="2 3">
    <name type="scientific">Nelumbo nucifera</name>
    <name type="common">Sacred lotus</name>
    <dbReference type="NCBI Taxonomy" id="4432"/>
    <lineage>
        <taxon>Eukaryota</taxon>
        <taxon>Viridiplantae</taxon>
        <taxon>Streptophyta</taxon>
        <taxon>Embryophyta</taxon>
        <taxon>Tracheophyta</taxon>
        <taxon>Spermatophyta</taxon>
        <taxon>Magnoliopsida</taxon>
        <taxon>Proteales</taxon>
        <taxon>Nelumbonaceae</taxon>
        <taxon>Nelumbo</taxon>
    </lineage>
</organism>
<dbReference type="GeneID" id="104601902"/>
<evidence type="ECO:0000313" key="3">
    <source>
        <dbReference type="RefSeq" id="XP_010263707.1"/>
    </source>
</evidence>
<sequence>MASCVCKSWSVSMSSDHLWKPICFTHYPSLSTLGLLDTAVSYYRLFALGQSSCKRRLRSPSVPHISLDHLIFTVDIIHGDSNILTLAKSDSDLNNRWNGVFRIDIELHGDNRSMIEMSGEVRVTWTVVLKGWRGVFSMMDRKGKGRLVAAGKRWFSKELLSPGCCSNAVSSGLVAELGLEFSYASDGDEKRRVEKVNMGILTVVSWGYLGIGDGMRYLQHFLLPAVVWERNVKEGWER</sequence>
<dbReference type="OMA" id="KHWSVRW"/>
<dbReference type="GO" id="GO:0005634">
    <property type="term" value="C:nucleus"/>
    <property type="evidence" value="ECO:0007669"/>
    <property type="project" value="UniProtKB-SubCell"/>
</dbReference>
<dbReference type="PANTHER" id="PTHR12874:SF16">
    <property type="entry name" value="OS01G0800800 PROTEIN"/>
    <property type="match status" value="1"/>
</dbReference>
<protein>
    <recommendedName>
        <fullName evidence="1">F-box protein</fullName>
    </recommendedName>
</protein>
<dbReference type="PANTHER" id="PTHR12874">
    <property type="entry name" value="F-BOX ONLY PROTEIN 48-RELATED"/>
    <property type="match status" value="1"/>
</dbReference>
<keyword evidence="2" id="KW-1185">Reference proteome</keyword>
<comment type="subcellular location">
    <subcellularLocation>
        <location evidence="1">Nucleus</location>
    </subcellularLocation>
</comment>
<dbReference type="GO" id="GO:0009740">
    <property type="term" value="P:gibberellic acid mediated signaling pathway"/>
    <property type="evidence" value="ECO:0000318"/>
    <property type="project" value="GO_Central"/>
</dbReference>
<dbReference type="Proteomes" id="UP000189703">
    <property type="component" value="Unplaced"/>
</dbReference>
<dbReference type="OrthoDB" id="1905685at2759"/>
<dbReference type="GO" id="GO:0019005">
    <property type="term" value="C:SCF ubiquitin ligase complex"/>
    <property type="evidence" value="ECO:0000318"/>
    <property type="project" value="GO_Central"/>
</dbReference>
<dbReference type="InterPro" id="IPR036047">
    <property type="entry name" value="F-box-like_dom_sf"/>
</dbReference>
<gene>
    <name evidence="3" type="primary">LOC104601902</name>
</gene>
<dbReference type="GO" id="GO:0016567">
    <property type="term" value="P:protein ubiquitination"/>
    <property type="evidence" value="ECO:0007669"/>
    <property type="project" value="UniProtKB-UniRule"/>
</dbReference>